<gene>
    <name evidence="2" type="ORF">R3P38DRAFT_2492330</name>
</gene>
<keyword evidence="2" id="KW-0378">Hydrolase</keyword>
<sequence>MNPKDYKTIKTQRGFIYSYYFSPASRDKPVLFMAHGFPTTSVLFKKEIPFFKERGYGLIVPDQLGFGGSDKPSDPKMYAGRGISRDAIDILDAEGIEQVIAVGHDWGSSTVSTMLRYFPERVSAVAFLAIGYNPADGALNLILQPEEVIRLFGSDLYAYMRFFVAADAPGLMEKHMDSFLSLAYPPTPEEWKTSMSVDGAARKWVESNTIKSRPSFMSVKEHNFLEASFLKSGMSAPLCVYKSMIEDYNLEEDAQLPSSARDVFQPVLYIAFTADNLGPKAMAEMAHTQYVKGPLTNREVEGAGHWGLMSHPTEISHFILEWLEAL</sequence>
<dbReference type="SUPFAM" id="SSF53474">
    <property type="entry name" value="alpha/beta-Hydrolases"/>
    <property type="match status" value="1"/>
</dbReference>
<dbReference type="InterPro" id="IPR050266">
    <property type="entry name" value="AB_hydrolase_sf"/>
</dbReference>
<dbReference type="Gene3D" id="3.40.50.1820">
    <property type="entry name" value="alpha/beta hydrolase"/>
    <property type="match status" value="1"/>
</dbReference>
<reference evidence="2 3" key="1">
    <citation type="journal article" date="2024" name="J Genomics">
        <title>Draft genome sequencing and assembly of Favolaschia claudopus CIRM-BRFM 2984 isolated from oak limbs.</title>
        <authorList>
            <person name="Navarro D."/>
            <person name="Drula E."/>
            <person name="Chaduli D."/>
            <person name="Cazenave R."/>
            <person name="Ahrendt S."/>
            <person name="Wang J."/>
            <person name="Lipzen A."/>
            <person name="Daum C."/>
            <person name="Barry K."/>
            <person name="Grigoriev I.V."/>
            <person name="Favel A."/>
            <person name="Rosso M.N."/>
            <person name="Martin F."/>
        </authorList>
    </citation>
    <scope>NUCLEOTIDE SEQUENCE [LARGE SCALE GENOMIC DNA]</scope>
    <source>
        <strain evidence="2 3">CIRM-BRFM 2984</strain>
    </source>
</reference>
<dbReference type="GO" id="GO:0047372">
    <property type="term" value="F:monoacylglycerol lipase activity"/>
    <property type="evidence" value="ECO:0007669"/>
    <property type="project" value="TreeGrafter"/>
</dbReference>
<dbReference type="PANTHER" id="PTHR43798">
    <property type="entry name" value="MONOACYLGLYCEROL LIPASE"/>
    <property type="match status" value="1"/>
</dbReference>
<name>A0AAW0EEM7_9AGAR</name>
<dbReference type="GO" id="GO:0016020">
    <property type="term" value="C:membrane"/>
    <property type="evidence" value="ECO:0007669"/>
    <property type="project" value="TreeGrafter"/>
</dbReference>
<dbReference type="InterPro" id="IPR029058">
    <property type="entry name" value="AB_hydrolase_fold"/>
</dbReference>
<dbReference type="GO" id="GO:0046464">
    <property type="term" value="P:acylglycerol catabolic process"/>
    <property type="evidence" value="ECO:0007669"/>
    <property type="project" value="TreeGrafter"/>
</dbReference>
<feature type="domain" description="AB hydrolase-1" evidence="1">
    <location>
        <begin position="29"/>
        <end position="312"/>
    </location>
</feature>
<dbReference type="EMBL" id="JAWWNJ010000001">
    <property type="protein sequence ID" value="KAK7063504.1"/>
    <property type="molecule type" value="Genomic_DNA"/>
</dbReference>
<dbReference type="PANTHER" id="PTHR43798:SF33">
    <property type="entry name" value="HYDROLASE, PUTATIVE (AFU_ORTHOLOGUE AFUA_2G14860)-RELATED"/>
    <property type="match status" value="1"/>
</dbReference>
<proteinExistence type="predicted"/>
<accession>A0AAW0EEM7</accession>
<protein>
    <submittedName>
        <fullName evidence="2">Epoxide hydrolase</fullName>
    </submittedName>
</protein>
<evidence type="ECO:0000259" key="1">
    <source>
        <dbReference type="Pfam" id="PF00561"/>
    </source>
</evidence>
<organism evidence="2 3">
    <name type="scientific">Favolaschia claudopus</name>
    <dbReference type="NCBI Taxonomy" id="2862362"/>
    <lineage>
        <taxon>Eukaryota</taxon>
        <taxon>Fungi</taxon>
        <taxon>Dikarya</taxon>
        <taxon>Basidiomycota</taxon>
        <taxon>Agaricomycotina</taxon>
        <taxon>Agaricomycetes</taxon>
        <taxon>Agaricomycetidae</taxon>
        <taxon>Agaricales</taxon>
        <taxon>Marasmiineae</taxon>
        <taxon>Mycenaceae</taxon>
        <taxon>Favolaschia</taxon>
    </lineage>
</organism>
<dbReference type="AlphaFoldDB" id="A0AAW0EEM7"/>
<dbReference type="InterPro" id="IPR000639">
    <property type="entry name" value="Epox_hydrolase-like"/>
</dbReference>
<evidence type="ECO:0000313" key="2">
    <source>
        <dbReference type="EMBL" id="KAK7063504.1"/>
    </source>
</evidence>
<dbReference type="Pfam" id="PF00561">
    <property type="entry name" value="Abhydrolase_1"/>
    <property type="match status" value="1"/>
</dbReference>
<keyword evidence="3" id="KW-1185">Reference proteome</keyword>
<dbReference type="Proteomes" id="UP001362999">
    <property type="component" value="Unassembled WGS sequence"/>
</dbReference>
<dbReference type="PRINTS" id="PR00412">
    <property type="entry name" value="EPOXHYDRLASE"/>
</dbReference>
<evidence type="ECO:0000313" key="3">
    <source>
        <dbReference type="Proteomes" id="UP001362999"/>
    </source>
</evidence>
<dbReference type="InterPro" id="IPR000073">
    <property type="entry name" value="AB_hydrolase_1"/>
</dbReference>
<comment type="caution">
    <text evidence="2">The sequence shown here is derived from an EMBL/GenBank/DDBJ whole genome shotgun (WGS) entry which is preliminary data.</text>
</comment>